<keyword evidence="2 6" id="KW-0418">Kinase</keyword>
<dbReference type="CDD" id="cd16917">
    <property type="entry name" value="HATPase_UhpB-NarQ-NarX-like"/>
    <property type="match status" value="1"/>
</dbReference>
<keyword evidence="1" id="KW-0808">Transferase</keyword>
<dbReference type="EMBL" id="CP136137">
    <property type="protein sequence ID" value="WYY08952.1"/>
    <property type="molecule type" value="Genomic_DNA"/>
</dbReference>
<dbReference type="InterPro" id="IPR011712">
    <property type="entry name" value="Sig_transdc_His_kin_sub3_dim/P"/>
</dbReference>
<dbReference type="RefSeq" id="WP_066169996.1">
    <property type="nucleotide sequence ID" value="NZ_CP136137.1"/>
</dbReference>
<evidence type="ECO:0000259" key="5">
    <source>
        <dbReference type="Pfam" id="PF07730"/>
    </source>
</evidence>
<protein>
    <submittedName>
        <fullName evidence="6">Histidine kinase</fullName>
    </submittedName>
</protein>
<keyword evidence="7" id="KW-1185">Reference proteome</keyword>
<keyword evidence="4" id="KW-1133">Transmembrane helix</keyword>
<organism evidence="6 7">
    <name type="scientific">Gordonia hydrophobica</name>
    <dbReference type="NCBI Taxonomy" id="40516"/>
    <lineage>
        <taxon>Bacteria</taxon>
        <taxon>Bacillati</taxon>
        <taxon>Actinomycetota</taxon>
        <taxon>Actinomycetes</taxon>
        <taxon>Mycobacteriales</taxon>
        <taxon>Gordoniaceae</taxon>
        <taxon>Gordonia</taxon>
    </lineage>
</organism>
<gene>
    <name evidence="6" type="ORF">RVF87_07830</name>
</gene>
<feature type="transmembrane region" description="Helical" evidence="4">
    <location>
        <begin position="20"/>
        <end position="38"/>
    </location>
</feature>
<keyword evidence="4" id="KW-0472">Membrane</keyword>
<evidence type="ECO:0000256" key="3">
    <source>
        <dbReference type="ARBA" id="ARBA00023012"/>
    </source>
</evidence>
<name>A0ABZ2U5P6_9ACTN</name>
<proteinExistence type="predicted"/>
<accession>A0ABZ2U5P6</accession>
<sequence>MNLTPDRWQRLSSPAKYRLYTRVTLQGVLLGLSLFWFVSARDSIGLLAVASSIGGVVVLQSRPELTGVTRPAHDRRLLIVGAAILIASWIAGLIAVHSGAGDAARIVGVFTTVIAALALLPFIRYRWPILVGLAVATTFGYGYDSKPLLGVVIQIGIGAFMIGTTAASLWTLRIVDDLDEARRTEAQLKVAEERLRFGRDLHDVVGRSFSAIAVKSELASRLATTPGNAERAAAEMDEVKTLAVESLEEMRALVRGYRGIALADEVAGAQSLLNAAGCRLKIQGSPESVPAEFHEAAAWVVREGTTNIVRHSSATAATLALGRSGLTIVNDGAPATAGEPSGLRGLADRLSTIGGTLDTRSDGGVFTLEVRWESA</sequence>
<feature type="transmembrane region" description="Helical" evidence="4">
    <location>
        <begin position="77"/>
        <end position="97"/>
    </location>
</feature>
<dbReference type="PANTHER" id="PTHR24421">
    <property type="entry name" value="NITRATE/NITRITE SENSOR PROTEIN NARX-RELATED"/>
    <property type="match status" value="1"/>
</dbReference>
<dbReference type="GO" id="GO:0016301">
    <property type="term" value="F:kinase activity"/>
    <property type="evidence" value="ECO:0007669"/>
    <property type="project" value="UniProtKB-KW"/>
</dbReference>
<feature type="transmembrane region" description="Helical" evidence="4">
    <location>
        <begin position="149"/>
        <end position="172"/>
    </location>
</feature>
<dbReference type="Gene3D" id="1.20.5.1930">
    <property type="match status" value="1"/>
</dbReference>
<dbReference type="InterPro" id="IPR050482">
    <property type="entry name" value="Sensor_HK_TwoCompSys"/>
</dbReference>
<evidence type="ECO:0000313" key="7">
    <source>
        <dbReference type="Proteomes" id="UP001479933"/>
    </source>
</evidence>
<evidence type="ECO:0000256" key="2">
    <source>
        <dbReference type="ARBA" id="ARBA00022777"/>
    </source>
</evidence>
<dbReference type="Proteomes" id="UP001479933">
    <property type="component" value="Chromosome"/>
</dbReference>
<keyword evidence="3" id="KW-0902">Two-component regulatory system</keyword>
<evidence type="ECO:0000256" key="1">
    <source>
        <dbReference type="ARBA" id="ARBA00022679"/>
    </source>
</evidence>
<evidence type="ECO:0000256" key="4">
    <source>
        <dbReference type="SAM" id="Phobius"/>
    </source>
</evidence>
<feature type="transmembrane region" description="Helical" evidence="4">
    <location>
        <begin position="103"/>
        <end position="120"/>
    </location>
</feature>
<reference evidence="6 7" key="1">
    <citation type="journal article" date="2023" name="Virus Evol.">
        <title>Computational host range prediction-The good, the bad, and the ugly.</title>
        <authorList>
            <person name="Howell A.A."/>
            <person name="Versoza C.J."/>
            <person name="Pfeifer S.P."/>
        </authorList>
    </citation>
    <scope>NUCLEOTIDE SEQUENCE [LARGE SCALE GENOMIC DNA]</scope>
    <source>
        <strain evidence="6 7">1610/1b</strain>
    </source>
</reference>
<dbReference type="InterPro" id="IPR036890">
    <property type="entry name" value="HATPase_C_sf"/>
</dbReference>
<feature type="domain" description="Signal transduction histidine kinase subgroup 3 dimerisation and phosphoacceptor" evidence="5">
    <location>
        <begin position="193"/>
        <end position="258"/>
    </location>
</feature>
<keyword evidence="4" id="KW-0812">Transmembrane</keyword>
<dbReference type="PANTHER" id="PTHR24421:SF63">
    <property type="entry name" value="SENSOR HISTIDINE KINASE DESK"/>
    <property type="match status" value="1"/>
</dbReference>
<dbReference type="Pfam" id="PF07730">
    <property type="entry name" value="HisKA_3"/>
    <property type="match status" value="1"/>
</dbReference>
<evidence type="ECO:0000313" key="6">
    <source>
        <dbReference type="EMBL" id="WYY08952.1"/>
    </source>
</evidence>
<dbReference type="Gene3D" id="3.30.565.10">
    <property type="entry name" value="Histidine kinase-like ATPase, C-terminal domain"/>
    <property type="match status" value="1"/>
</dbReference>